<dbReference type="STRING" id="1304275.C41B8_12850"/>
<evidence type="ECO:0000256" key="5">
    <source>
        <dbReference type="ARBA" id="ARBA00023136"/>
    </source>
</evidence>
<keyword evidence="3" id="KW-1003">Cell membrane</keyword>
<evidence type="ECO:0000256" key="2">
    <source>
        <dbReference type="ARBA" id="ARBA00008520"/>
    </source>
</evidence>
<dbReference type="GO" id="GO:0042597">
    <property type="term" value="C:periplasmic space"/>
    <property type="evidence" value="ECO:0007669"/>
    <property type="project" value="UniProtKB-SubCell"/>
</dbReference>
<proteinExistence type="inferred from homology"/>
<keyword evidence="9" id="KW-0813">Transport</keyword>
<comment type="similarity">
    <text evidence="2">Belongs to the bacterial solute-binding protein 1 family.</text>
</comment>
<evidence type="ECO:0000256" key="8">
    <source>
        <dbReference type="SAM" id="MobiDB-lite"/>
    </source>
</evidence>
<evidence type="ECO:0000256" key="1">
    <source>
        <dbReference type="ARBA" id="ARBA00004418"/>
    </source>
</evidence>
<evidence type="ECO:0000256" key="3">
    <source>
        <dbReference type="ARBA" id="ARBA00022475"/>
    </source>
</evidence>
<dbReference type="EMBL" id="APNK01000021">
    <property type="protein sequence ID" value="KEZ76846.1"/>
    <property type="molecule type" value="Genomic_DNA"/>
</dbReference>
<keyword evidence="6" id="KW-0564">Palmitate</keyword>
<gene>
    <name evidence="9" type="ORF">C41B8_12850</name>
</gene>
<accession>A0A084IJG2</accession>
<keyword evidence="10" id="KW-1185">Reference proteome</keyword>
<evidence type="ECO:0000256" key="4">
    <source>
        <dbReference type="ARBA" id="ARBA00022729"/>
    </source>
</evidence>
<evidence type="ECO:0000256" key="7">
    <source>
        <dbReference type="ARBA" id="ARBA00023288"/>
    </source>
</evidence>
<dbReference type="Pfam" id="PF01547">
    <property type="entry name" value="SBP_bac_1"/>
    <property type="match status" value="1"/>
</dbReference>
<feature type="compositionally biased region" description="Basic and acidic residues" evidence="8">
    <location>
        <begin position="1"/>
        <end position="18"/>
    </location>
</feature>
<dbReference type="InterPro" id="IPR006059">
    <property type="entry name" value="SBP"/>
</dbReference>
<dbReference type="SUPFAM" id="SSF53850">
    <property type="entry name" value="Periplasmic binding protein-like II"/>
    <property type="match status" value="1"/>
</dbReference>
<comment type="caution">
    <text evidence="9">The sequence shown here is derived from an EMBL/GenBank/DDBJ whole genome shotgun (WGS) entry which is preliminary data.</text>
</comment>
<reference evidence="9 10" key="1">
    <citation type="submission" date="2013-03" db="EMBL/GenBank/DDBJ databases">
        <title>Salinisphaera hydrothermalis C41B8 Genome Sequencing.</title>
        <authorList>
            <person name="Li C."/>
            <person name="Lai Q."/>
            <person name="Shao Z."/>
        </authorList>
    </citation>
    <scope>NUCLEOTIDE SEQUENCE [LARGE SCALE GENOMIC DNA]</scope>
    <source>
        <strain evidence="9 10">C41B8</strain>
    </source>
</reference>
<dbReference type="InterPro" id="IPR050490">
    <property type="entry name" value="Bact_solute-bd_prot1"/>
</dbReference>
<feature type="region of interest" description="Disordered" evidence="8">
    <location>
        <begin position="1"/>
        <end position="21"/>
    </location>
</feature>
<dbReference type="RefSeq" id="WP_084188947.1">
    <property type="nucleotide sequence ID" value="NZ_APNK01000021.1"/>
</dbReference>
<name>A0A084IJG2_SALHC</name>
<dbReference type="PROSITE" id="PS51318">
    <property type="entry name" value="TAT"/>
    <property type="match status" value="1"/>
</dbReference>
<dbReference type="Proteomes" id="UP000028302">
    <property type="component" value="Unassembled WGS sequence"/>
</dbReference>
<keyword evidence="4" id="KW-0732">Signal</keyword>
<keyword evidence="9" id="KW-0762">Sugar transport</keyword>
<evidence type="ECO:0000313" key="9">
    <source>
        <dbReference type="EMBL" id="KEZ76846.1"/>
    </source>
</evidence>
<evidence type="ECO:0000256" key="6">
    <source>
        <dbReference type="ARBA" id="ARBA00023139"/>
    </source>
</evidence>
<dbReference type="PANTHER" id="PTHR43649">
    <property type="entry name" value="ARABINOSE-BINDING PROTEIN-RELATED"/>
    <property type="match status" value="1"/>
</dbReference>
<comment type="subcellular location">
    <subcellularLocation>
        <location evidence="1">Periplasm</location>
    </subcellularLocation>
</comment>
<protein>
    <submittedName>
        <fullName evidence="9">Multiple sugar transport system substrate-binding protein</fullName>
    </submittedName>
</protein>
<dbReference type="eggNOG" id="COG1653">
    <property type="taxonomic scope" value="Bacteria"/>
</dbReference>
<dbReference type="Gene3D" id="3.40.190.10">
    <property type="entry name" value="Periplasmic binding protein-like II"/>
    <property type="match status" value="2"/>
</dbReference>
<evidence type="ECO:0000313" key="10">
    <source>
        <dbReference type="Proteomes" id="UP000028302"/>
    </source>
</evidence>
<keyword evidence="5" id="KW-0472">Membrane</keyword>
<dbReference type="AlphaFoldDB" id="A0A084IJG2"/>
<feature type="region of interest" description="Disordered" evidence="8">
    <location>
        <begin position="588"/>
        <end position="620"/>
    </location>
</feature>
<dbReference type="PANTHER" id="PTHR43649:SF33">
    <property type="entry name" value="POLYGALACTURONAN_RHAMNOGALACTURONAN-BINDING PROTEIN YTCQ"/>
    <property type="match status" value="1"/>
</dbReference>
<sequence>MTKKHEDDPQGRAGEKAPRGFNANRRNFLRTGAAAAAGVAAVPFIGTSAKAATASTSGGIKNLPPLGEVPNYKDYGRGKKGMEAAENWVTDFLQPSTLTKDQQMAEMKFLHEAAAPYRGMEVNVVSEVTATHQFEANILSKAFEQITGIKVNHDTMQEGDTVSKLETQMATGTDVYDLFINDSDFIGTHPRMDDVVPITDYITGAGKDITLSTLDVDDFIGKSFVTWPLNNKMYMIPDGQFANLYWYRKDWFDRPDLKKRFKDKYGYELDVPVNWSAYEDIAEFFTNDVKHLDGKRIYGHMDYGKKDPSLGWRIHDSWLSMAGMSDKGLPFGHPVDDWGIRVNEQQNPVGASVERGGATNSPAAVYAITKYKEWLQKYAPPEAAGMTFSEAGPVPAQGHIAQQIFWYTAFASSMTKPGLPVVNEDGTPKWRMAPSPHGPYWEAGMKLGYQDCGSWILPKTTPAKKRAASWLYAQFCICKSVSLRKSWAALTPFRTSDINSKEMGEAAPYLGGLVEFFRSPAHKYWTPTGTNVPAYGKMTSAWWKNIAQINSGALTPQEGMDKVAEELDEVMHRIQIAGLEKVAPPKLNPKKSKEYWFKQPGSPKPKLANENPPGETLPYDELLKAFNDPSSIGKKASKGDS</sequence>
<dbReference type="InterPro" id="IPR006311">
    <property type="entry name" value="TAT_signal"/>
</dbReference>
<dbReference type="PATRIC" id="fig|1304275.5.peg.2622"/>
<organism evidence="9 10">
    <name type="scientific">Salinisphaera hydrothermalis (strain C41B8)</name>
    <dbReference type="NCBI Taxonomy" id="1304275"/>
    <lineage>
        <taxon>Bacteria</taxon>
        <taxon>Pseudomonadati</taxon>
        <taxon>Pseudomonadota</taxon>
        <taxon>Gammaproteobacteria</taxon>
        <taxon>Salinisphaerales</taxon>
        <taxon>Salinisphaeraceae</taxon>
        <taxon>Salinisphaera</taxon>
    </lineage>
</organism>
<keyword evidence="7" id="KW-0449">Lipoprotein</keyword>